<evidence type="ECO:0000313" key="2">
    <source>
        <dbReference type="Proteomes" id="UP001060085"/>
    </source>
</evidence>
<name>A0ACC0AF59_CATRO</name>
<protein>
    <submittedName>
        <fullName evidence="1">Uncharacterized protein</fullName>
    </submittedName>
</protein>
<organism evidence="1 2">
    <name type="scientific">Catharanthus roseus</name>
    <name type="common">Madagascar periwinkle</name>
    <name type="synonym">Vinca rosea</name>
    <dbReference type="NCBI Taxonomy" id="4058"/>
    <lineage>
        <taxon>Eukaryota</taxon>
        <taxon>Viridiplantae</taxon>
        <taxon>Streptophyta</taxon>
        <taxon>Embryophyta</taxon>
        <taxon>Tracheophyta</taxon>
        <taxon>Spermatophyta</taxon>
        <taxon>Magnoliopsida</taxon>
        <taxon>eudicotyledons</taxon>
        <taxon>Gunneridae</taxon>
        <taxon>Pentapetalae</taxon>
        <taxon>asterids</taxon>
        <taxon>lamiids</taxon>
        <taxon>Gentianales</taxon>
        <taxon>Apocynaceae</taxon>
        <taxon>Rauvolfioideae</taxon>
        <taxon>Vinceae</taxon>
        <taxon>Catharanthinae</taxon>
        <taxon>Catharanthus</taxon>
    </lineage>
</organism>
<keyword evidence="2" id="KW-1185">Reference proteome</keyword>
<gene>
    <name evidence="1" type="ORF">M9H77_26934</name>
</gene>
<dbReference type="Proteomes" id="UP001060085">
    <property type="component" value="Linkage Group LG06"/>
</dbReference>
<accession>A0ACC0AF59</accession>
<sequence length="818" mass="90758">MYRSLLFRTVRRSATSSGATEIAPVYGTNNHFIRNPDYLLPVRSFAFTSAEEAAAERRRRKRRLRIEPPMWALRRDPPSQSQPQDRNNQGPRLPDSTSALVGPRLNIHNRVQSLIRAGDLDSSAAIARHAVFSSVRPTVFTCNAIIAAMYRAGRHSDAKVLFQYFFNQSDIIPNIVSYNNLILAHCGTGDVDESIKVYHHILEAAPFSPSAFTYRNLTKGLINAGRINDAVDLLREMLNRGQGADSLVYNNLISGFLNLGNLDKANELFEELQERCLVYDGVVSATFMDWYFKQGREKEAMESYKYLMDKQFRMVPATCNVLLEVLLKYGKEKEAWQLFDNMLDNHTPPTFQAVNSDTISIMVNECFRLGKIAEAMEVFKKVGKGAKSRPFAMDVAGFNNMIIRLCELEMTEEAENYLAQLQSKSLSPDVTTYRTFIEAYIKLEKLDEALDKYAKMAAAHRVIPEYANKWFNFFIEKGKVTECVPILMKMGEAEIKPDATTYDIVIRGLCGIGDLDTCSSVVGQMMAVGVGITPKLKEFLLDAFEKEGRREVIARIVNSRFPFYSPPQPSGSSQMQRQAEKPWQTLTAQAPPAQMATQASPQSAQTQWQARPQTSWQAQASAGSPQMSWQGQASTSTSQMSWQGQTSTNAPQMAWQGQMSTSAPQMSWQGQASRNALQMSWEGQASSGASQMSEQGQASSGAAQMACQASSSSSHQVSWQAPGSQLPGEAQSLTRTAQMSWQSSTPAQMPGQSSVEAAGRPWQTSFAAETPERIAGFAQFPGQASFYPQKHASPAQVSEQAASHSQMPEQLAVRTMAE</sequence>
<comment type="caution">
    <text evidence="1">The sequence shown here is derived from an EMBL/GenBank/DDBJ whole genome shotgun (WGS) entry which is preliminary data.</text>
</comment>
<dbReference type="EMBL" id="CM044706">
    <property type="protein sequence ID" value="KAI5658141.1"/>
    <property type="molecule type" value="Genomic_DNA"/>
</dbReference>
<proteinExistence type="predicted"/>
<reference evidence="2" key="1">
    <citation type="journal article" date="2023" name="Nat. Plants">
        <title>Single-cell RNA sequencing provides a high-resolution roadmap for understanding the multicellular compartmentation of specialized metabolism.</title>
        <authorList>
            <person name="Sun S."/>
            <person name="Shen X."/>
            <person name="Li Y."/>
            <person name="Li Y."/>
            <person name="Wang S."/>
            <person name="Li R."/>
            <person name="Zhang H."/>
            <person name="Shen G."/>
            <person name="Guo B."/>
            <person name="Wei J."/>
            <person name="Xu J."/>
            <person name="St-Pierre B."/>
            <person name="Chen S."/>
            <person name="Sun C."/>
        </authorList>
    </citation>
    <scope>NUCLEOTIDE SEQUENCE [LARGE SCALE GENOMIC DNA]</scope>
</reference>
<evidence type="ECO:0000313" key="1">
    <source>
        <dbReference type="EMBL" id="KAI5658141.1"/>
    </source>
</evidence>